<evidence type="ECO:0000313" key="2">
    <source>
        <dbReference type="EMBL" id="GAT93331.1"/>
    </source>
</evidence>
<feature type="compositionally biased region" description="Basic residues" evidence="1">
    <location>
        <begin position="61"/>
        <end position="71"/>
    </location>
</feature>
<dbReference type="AlphaFoldDB" id="A0A175JI17"/>
<organism evidence="2 3">
    <name type="scientific">Entamoeba histolytica</name>
    <dbReference type="NCBI Taxonomy" id="5759"/>
    <lineage>
        <taxon>Eukaryota</taxon>
        <taxon>Amoebozoa</taxon>
        <taxon>Evosea</taxon>
        <taxon>Archamoebae</taxon>
        <taxon>Mastigamoebida</taxon>
        <taxon>Entamoebidae</taxon>
        <taxon>Entamoeba</taxon>
    </lineage>
</organism>
<dbReference type="EMBL" id="BDEQ01000001">
    <property type="protein sequence ID" value="GAT93331.1"/>
    <property type="molecule type" value="Genomic_DNA"/>
</dbReference>
<comment type="caution">
    <text evidence="2">The sequence shown here is derived from an EMBL/GenBank/DDBJ whole genome shotgun (WGS) entry which is preliminary data.</text>
</comment>
<sequence length="71" mass="8125">MVKKSEEIPVDLKRALETAILGVLKTKFTETSTNQNKPKLNKKQSKKPSISFLNSQPRVSCKNRKRKKTPK</sequence>
<evidence type="ECO:0000313" key="3">
    <source>
        <dbReference type="Proteomes" id="UP000078387"/>
    </source>
</evidence>
<evidence type="ECO:0000256" key="1">
    <source>
        <dbReference type="SAM" id="MobiDB-lite"/>
    </source>
</evidence>
<proteinExistence type="predicted"/>
<gene>
    <name evidence="2" type="ORF">CL6EHI_c00056</name>
</gene>
<accession>A0A175JI17</accession>
<dbReference type="Proteomes" id="UP000078387">
    <property type="component" value="Unassembled WGS sequence"/>
</dbReference>
<feature type="region of interest" description="Disordered" evidence="1">
    <location>
        <begin position="30"/>
        <end position="71"/>
    </location>
</feature>
<reference evidence="2 3" key="1">
    <citation type="submission" date="2016-05" db="EMBL/GenBank/DDBJ databases">
        <title>First whole genome sequencing of Entamoeba histolytica HM1:IMSS-clone-6.</title>
        <authorList>
            <person name="Mukherjee Avik.K."/>
            <person name="Izumyama S."/>
            <person name="Nakada-Tsukui K."/>
            <person name="Nozaki T."/>
        </authorList>
    </citation>
    <scope>NUCLEOTIDE SEQUENCE [LARGE SCALE GENOMIC DNA]</scope>
    <source>
        <strain evidence="2 3">HM1:IMSS clone 6</strain>
    </source>
</reference>
<name>A0A175JI17_ENTHI</name>
<protein>
    <submittedName>
        <fullName evidence="2">Response regulator receiver</fullName>
    </submittedName>
</protein>